<dbReference type="Proteomes" id="UP000249748">
    <property type="component" value="Unassembled WGS sequence"/>
</dbReference>
<keyword evidence="2" id="KW-1185">Reference proteome</keyword>
<proteinExistence type="predicted"/>
<gene>
    <name evidence="1" type="ORF">BO79DRAFT_234513</name>
</gene>
<name>A0ACD1IS23_9EURO</name>
<reference evidence="1" key="1">
    <citation type="submission" date="2018-02" db="EMBL/GenBank/DDBJ databases">
        <title>The genomes of Aspergillus section Nigri reveals drivers in fungal speciation.</title>
        <authorList>
            <consortium name="DOE Joint Genome Institute"/>
            <person name="Vesth T.C."/>
            <person name="Nybo J."/>
            <person name="Theobald S."/>
            <person name="Brandl J."/>
            <person name="Frisvad J.C."/>
            <person name="Nielsen K.F."/>
            <person name="Lyhne E.K."/>
            <person name="Kogle M.E."/>
            <person name="Kuo A."/>
            <person name="Riley R."/>
            <person name="Clum A."/>
            <person name="Nolan M."/>
            <person name="Lipzen A."/>
            <person name="Salamov A."/>
            <person name="Henrissat B."/>
            <person name="Wiebenga A."/>
            <person name="De vries R.P."/>
            <person name="Grigoriev I.V."/>
            <person name="Mortensen U.H."/>
            <person name="Andersen M.R."/>
            <person name="Baker S.E."/>
        </authorList>
    </citation>
    <scope>NUCLEOTIDE SEQUENCE</scope>
    <source>
        <strain evidence="1">CBS 115574</strain>
    </source>
</reference>
<accession>A0ACD1IS23</accession>
<sequence length="257" mass="28644">MADFAESSHACERCSTIDRSLRRIDEDLSTIGFGGSLAELLPRFCSRRDPCQLSYWDGVHSYGKYKANASGTSGMGAIMGEEAPSPLHLSLFWHTLRRAKLMNCVVYPIPLSHWAGHWSITKPSRGSGEESLEPSEYHPVIADWPSRMWPCDPPACHQKARERRDVAELRYSVRRCEQQSTIADGLPGSAQKEPSPWEELKSALDALVALMQELTKVPSAGIWDERRGLCADERGVAYPLQPMGGHASLVFTLLLDY</sequence>
<dbReference type="EMBL" id="KZ824536">
    <property type="protein sequence ID" value="RAK93508.1"/>
    <property type="molecule type" value="Genomic_DNA"/>
</dbReference>
<evidence type="ECO:0000313" key="2">
    <source>
        <dbReference type="Proteomes" id="UP000249748"/>
    </source>
</evidence>
<evidence type="ECO:0000313" key="1">
    <source>
        <dbReference type="EMBL" id="RAK93508.1"/>
    </source>
</evidence>
<organism evidence="1 2">
    <name type="scientific">Aspergillus costaricaensis CBS 115574</name>
    <dbReference type="NCBI Taxonomy" id="1448317"/>
    <lineage>
        <taxon>Eukaryota</taxon>
        <taxon>Fungi</taxon>
        <taxon>Dikarya</taxon>
        <taxon>Ascomycota</taxon>
        <taxon>Pezizomycotina</taxon>
        <taxon>Eurotiomycetes</taxon>
        <taxon>Eurotiomycetidae</taxon>
        <taxon>Eurotiales</taxon>
        <taxon>Aspergillaceae</taxon>
        <taxon>Aspergillus</taxon>
        <taxon>Aspergillus subgen. Circumdati</taxon>
    </lineage>
</organism>
<protein>
    <submittedName>
        <fullName evidence="1">Uncharacterized protein</fullName>
    </submittedName>
</protein>